<comment type="caution">
    <text evidence="2">The sequence shown here is derived from an EMBL/GenBank/DDBJ whole genome shotgun (WGS) entry which is preliminary data.</text>
</comment>
<dbReference type="InterPro" id="IPR018692">
    <property type="entry name" value="DUF2189"/>
</dbReference>
<keyword evidence="3" id="KW-1185">Reference proteome</keyword>
<reference evidence="3" key="1">
    <citation type="journal article" date="2019" name="Int. J. Syst. Evol. Microbiol.">
        <title>The Global Catalogue of Microorganisms (GCM) 10K type strain sequencing project: providing services to taxonomists for standard genome sequencing and annotation.</title>
        <authorList>
            <consortium name="The Broad Institute Genomics Platform"/>
            <consortium name="The Broad Institute Genome Sequencing Center for Infectious Disease"/>
            <person name="Wu L."/>
            <person name="Ma J."/>
        </authorList>
    </citation>
    <scope>NUCLEOTIDE SEQUENCE [LARGE SCALE GENOMIC DNA]</scope>
    <source>
        <strain evidence="3">JCM 17190</strain>
    </source>
</reference>
<gene>
    <name evidence="2" type="ORF">GCM10022404_22800</name>
</gene>
<keyword evidence="1" id="KW-0812">Transmembrane</keyword>
<evidence type="ECO:0000313" key="2">
    <source>
        <dbReference type="EMBL" id="GAA3872362.1"/>
    </source>
</evidence>
<keyword evidence="1" id="KW-0472">Membrane</keyword>
<feature type="transmembrane region" description="Helical" evidence="1">
    <location>
        <begin position="211"/>
        <end position="243"/>
    </location>
</feature>
<protein>
    <submittedName>
        <fullName evidence="2">DUF2189 domain-containing protein</fullName>
    </submittedName>
</protein>
<feature type="transmembrane region" description="Helical" evidence="1">
    <location>
        <begin position="64"/>
        <end position="85"/>
    </location>
</feature>
<organism evidence="2 3">
    <name type="scientific">Celeribacter arenosi</name>
    <dbReference type="NCBI Taxonomy" id="792649"/>
    <lineage>
        <taxon>Bacteria</taxon>
        <taxon>Pseudomonadati</taxon>
        <taxon>Pseudomonadota</taxon>
        <taxon>Alphaproteobacteria</taxon>
        <taxon>Rhodobacterales</taxon>
        <taxon>Roseobacteraceae</taxon>
        <taxon>Celeribacter</taxon>
    </lineage>
</organism>
<evidence type="ECO:0000313" key="3">
    <source>
        <dbReference type="Proteomes" id="UP001399917"/>
    </source>
</evidence>
<dbReference type="RefSeq" id="WP_344847273.1">
    <property type="nucleotide sequence ID" value="NZ_BAABDF010000007.1"/>
</dbReference>
<feature type="transmembrane region" description="Helical" evidence="1">
    <location>
        <begin position="119"/>
        <end position="142"/>
    </location>
</feature>
<keyword evidence="1" id="KW-1133">Transmembrane helix</keyword>
<evidence type="ECO:0000256" key="1">
    <source>
        <dbReference type="SAM" id="Phobius"/>
    </source>
</evidence>
<feature type="transmembrane region" description="Helical" evidence="1">
    <location>
        <begin position="162"/>
        <end position="190"/>
    </location>
</feature>
<feature type="transmembrane region" description="Helical" evidence="1">
    <location>
        <begin position="39"/>
        <end position="58"/>
    </location>
</feature>
<name>A0ABP7KC21_9RHOB</name>
<sequence length="256" mass="27963">MDDADQVAASPIPDIARLTLADLRAALVAGWRDFRTAPAFGIFFAAVYVGIGLALVSFGAGTLAWTLVISLAFPLFAPFAGVGLYEVSRRIESGAAMDWYQILGVVAAERDRQIPWMGAIIVIYVLFWSFIAHMLFAMFMGISNLTNISSSYEAFFTPTGMTMIAVELAVGAVLSFVLYALTVTSLPHLLDREVDFVTAMIISIDVVRQNFLVMLVWAVLIAGLTIVAMVPMFLGLFVALPVFGHATWHLYRRALV</sequence>
<dbReference type="EMBL" id="BAABDF010000007">
    <property type="protein sequence ID" value="GAA3872362.1"/>
    <property type="molecule type" value="Genomic_DNA"/>
</dbReference>
<dbReference type="Pfam" id="PF09955">
    <property type="entry name" value="DUF2189"/>
    <property type="match status" value="1"/>
</dbReference>
<proteinExistence type="predicted"/>
<accession>A0ABP7KC21</accession>
<dbReference type="Proteomes" id="UP001399917">
    <property type="component" value="Unassembled WGS sequence"/>
</dbReference>